<evidence type="ECO:0000256" key="3">
    <source>
        <dbReference type="ARBA" id="ARBA00023235"/>
    </source>
</evidence>
<dbReference type="GO" id="GO:0120159">
    <property type="term" value="F:rRNA pseudouridine synthase activity"/>
    <property type="evidence" value="ECO:0007669"/>
    <property type="project" value="UniProtKB-ARBA"/>
</dbReference>
<gene>
    <name evidence="7" type="ORF">HNR44_000941</name>
</gene>
<dbReference type="SUPFAM" id="SSF55120">
    <property type="entry name" value="Pseudouridine synthase"/>
    <property type="match status" value="1"/>
</dbReference>
<dbReference type="InterPro" id="IPR036986">
    <property type="entry name" value="S4_RNA-bd_sf"/>
</dbReference>
<organism evidence="7 8">
    <name type="scientific">Geomicrobium halophilum</name>
    <dbReference type="NCBI Taxonomy" id="549000"/>
    <lineage>
        <taxon>Bacteria</taxon>
        <taxon>Bacillati</taxon>
        <taxon>Bacillota</taxon>
        <taxon>Bacilli</taxon>
        <taxon>Bacillales</taxon>
        <taxon>Geomicrobium</taxon>
    </lineage>
</organism>
<keyword evidence="2 4" id="KW-0694">RNA-binding</keyword>
<dbReference type="CDD" id="cd02870">
    <property type="entry name" value="PseudoU_synth_RsuA_like"/>
    <property type="match status" value="1"/>
</dbReference>
<dbReference type="InterPro" id="IPR042092">
    <property type="entry name" value="PsdUridine_s_RsuA/RluB/E/F_cat"/>
</dbReference>
<dbReference type="FunFam" id="3.10.290.10:FF:000003">
    <property type="entry name" value="Pseudouridine synthase"/>
    <property type="match status" value="1"/>
</dbReference>
<dbReference type="PANTHER" id="PTHR47683">
    <property type="entry name" value="PSEUDOURIDINE SYNTHASE FAMILY PROTEIN-RELATED"/>
    <property type="match status" value="1"/>
</dbReference>
<dbReference type="InterPro" id="IPR002942">
    <property type="entry name" value="S4_RNA-bd"/>
</dbReference>
<evidence type="ECO:0000313" key="7">
    <source>
        <dbReference type="EMBL" id="MBB6448992.1"/>
    </source>
</evidence>
<dbReference type="PANTHER" id="PTHR47683:SF2">
    <property type="entry name" value="RNA-BINDING S4 DOMAIN-CONTAINING PROTEIN"/>
    <property type="match status" value="1"/>
</dbReference>
<evidence type="ECO:0000256" key="2">
    <source>
        <dbReference type="ARBA" id="ARBA00022884"/>
    </source>
</evidence>
<dbReference type="PROSITE" id="PS50889">
    <property type="entry name" value="S4"/>
    <property type="match status" value="1"/>
</dbReference>
<dbReference type="InterPro" id="IPR020103">
    <property type="entry name" value="PsdUridine_synth_cat_dom_sf"/>
</dbReference>
<dbReference type="Proteomes" id="UP000568839">
    <property type="component" value="Unassembled WGS sequence"/>
</dbReference>
<dbReference type="EC" id="5.4.99.-" evidence="5"/>
<accession>A0A841PXT2</accession>
<dbReference type="InterPro" id="IPR020094">
    <property type="entry name" value="TruA/RsuA/RluB/E/F_N"/>
</dbReference>
<dbReference type="Gene3D" id="3.30.70.580">
    <property type="entry name" value="Pseudouridine synthase I, catalytic domain, N-terminal subdomain"/>
    <property type="match status" value="1"/>
</dbReference>
<reference evidence="7 8" key="1">
    <citation type="submission" date="2020-08" db="EMBL/GenBank/DDBJ databases">
        <title>Genomic Encyclopedia of Type Strains, Phase IV (KMG-IV): sequencing the most valuable type-strain genomes for metagenomic binning, comparative biology and taxonomic classification.</title>
        <authorList>
            <person name="Goeker M."/>
        </authorList>
    </citation>
    <scope>NUCLEOTIDE SEQUENCE [LARGE SCALE GENOMIC DNA]</scope>
    <source>
        <strain evidence="7 8">DSM 21769</strain>
    </source>
</reference>
<protein>
    <recommendedName>
        <fullName evidence="5">Pseudouridine synthase</fullName>
        <ecNumber evidence="5">5.4.99.-</ecNumber>
    </recommendedName>
</protein>
<evidence type="ECO:0000313" key="8">
    <source>
        <dbReference type="Proteomes" id="UP000568839"/>
    </source>
</evidence>
<dbReference type="InterPro" id="IPR050343">
    <property type="entry name" value="RsuA_PseudoU_synthase"/>
</dbReference>
<comment type="caution">
    <text evidence="7">The sequence shown here is derived from an EMBL/GenBank/DDBJ whole genome shotgun (WGS) entry which is preliminary data.</text>
</comment>
<dbReference type="EMBL" id="JACHHJ010000001">
    <property type="protein sequence ID" value="MBB6448992.1"/>
    <property type="molecule type" value="Genomic_DNA"/>
</dbReference>
<evidence type="ECO:0000256" key="4">
    <source>
        <dbReference type="PROSITE-ProRule" id="PRU00182"/>
    </source>
</evidence>
<dbReference type="Pfam" id="PF00849">
    <property type="entry name" value="PseudoU_synth_2"/>
    <property type="match status" value="1"/>
</dbReference>
<dbReference type="SMART" id="SM00363">
    <property type="entry name" value="S4"/>
    <property type="match status" value="1"/>
</dbReference>
<keyword evidence="3 5" id="KW-0413">Isomerase</keyword>
<dbReference type="CDD" id="cd00165">
    <property type="entry name" value="S4"/>
    <property type="match status" value="1"/>
</dbReference>
<keyword evidence="8" id="KW-1185">Reference proteome</keyword>
<sequence length="239" mass="26915">MERLQKVIARAGITSRRKAEDYIVDGRVAVDGKRVQELGTKVSEKAVIEVDGVPIQREEPVYFLLYKPGKVISAVKDDKDRAVVTDYIEDTEARIFPIGRLDYDTSGLLLLTNDGDFANLMMHPRSKIKKTYIAKVKGKPSKDTLRKLSRGVELEDGKTLPAKASFKSGNKQNDTSIIELVISEGRNHQIRRMLESVGHPVLKLKRERYAFLTLEGLQPGDFRKLKPVEVAQLRELAVT</sequence>
<dbReference type="GO" id="GO:0005829">
    <property type="term" value="C:cytosol"/>
    <property type="evidence" value="ECO:0007669"/>
    <property type="project" value="UniProtKB-ARBA"/>
</dbReference>
<evidence type="ECO:0000256" key="1">
    <source>
        <dbReference type="ARBA" id="ARBA00008348"/>
    </source>
</evidence>
<dbReference type="InterPro" id="IPR018496">
    <property type="entry name" value="PsdUridine_synth_RsuA/RluB_CS"/>
</dbReference>
<dbReference type="NCBIfam" id="TIGR00093">
    <property type="entry name" value="pseudouridine synthase"/>
    <property type="match status" value="1"/>
</dbReference>
<dbReference type="RefSeq" id="WP_184402925.1">
    <property type="nucleotide sequence ID" value="NZ_JACHHJ010000001.1"/>
</dbReference>
<dbReference type="Gene3D" id="3.30.70.1560">
    <property type="entry name" value="Alpha-L RNA-binding motif"/>
    <property type="match status" value="1"/>
</dbReference>
<comment type="similarity">
    <text evidence="1 5">Belongs to the pseudouridine synthase RsuA family.</text>
</comment>
<dbReference type="FunFam" id="3.30.70.1560:FF:000001">
    <property type="entry name" value="Pseudouridine synthase"/>
    <property type="match status" value="1"/>
</dbReference>
<proteinExistence type="inferred from homology"/>
<dbReference type="GO" id="GO:0000455">
    <property type="term" value="P:enzyme-directed rRNA pseudouridine synthesis"/>
    <property type="evidence" value="ECO:0007669"/>
    <property type="project" value="UniProtKB-ARBA"/>
</dbReference>
<feature type="domain" description="RNA-binding S4" evidence="6">
    <location>
        <begin position="2"/>
        <end position="65"/>
    </location>
</feature>
<dbReference type="AlphaFoldDB" id="A0A841PXT2"/>
<dbReference type="PROSITE" id="PS01149">
    <property type="entry name" value="PSI_RSU"/>
    <property type="match status" value="1"/>
</dbReference>
<dbReference type="GO" id="GO:0003723">
    <property type="term" value="F:RNA binding"/>
    <property type="evidence" value="ECO:0007669"/>
    <property type="project" value="UniProtKB-KW"/>
</dbReference>
<evidence type="ECO:0000259" key="6">
    <source>
        <dbReference type="SMART" id="SM00363"/>
    </source>
</evidence>
<dbReference type="SUPFAM" id="SSF55174">
    <property type="entry name" value="Alpha-L RNA-binding motif"/>
    <property type="match status" value="1"/>
</dbReference>
<dbReference type="InterPro" id="IPR000748">
    <property type="entry name" value="PsdUridine_synth_RsuA/RluB/E/F"/>
</dbReference>
<evidence type="ECO:0000256" key="5">
    <source>
        <dbReference type="RuleBase" id="RU003887"/>
    </source>
</evidence>
<dbReference type="FunFam" id="3.30.70.580:FF:000005">
    <property type="entry name" value="Pseudouridine synthase"/>
    <property type="match status" value="1"/>
</dbReference>
<dbReference type="Gene3D" id="3.10.290.10">
    <property type="entry name" value="RNA-binding S4 domain"/>
    <property type="match status" value="1"/>
</dbReference>
<dbReference type="Pfam" id="PF01479">
    <property type="entry name" value="S4"/>
    <property type="match status" value="1"/>
</dbReference>
<dbReference type="InterPro" id="IPR006145">
    <property type="entry name" value="PsdUridine_synth_RsuA/RluA"/>
</dbReference>
<name>A0A841PXT2_9BACL</name>